<evidence type="ECO:0008006" key="5">
    <source>
        <dbReference type="Google" id="ProtNLM"/>
    </source>
</evidence>
<dbReference type="EMBL" id="CAMXCT010002318">
    <property type="protein sequence ID" value="CAI3997305.1"/>
    <property type="molecule type" value="Genomic_DNA"/>
</dbReference>
<name>A0A9P1CTA4_9DINO</name>
<feature type="compositionally biased region" description="Basic and acidic residues" evidence="1">
    <location>
        <begin position="862"/>
        <end position="883"/>
    </location>
</feature>
<accession>A0A9P1CTA4</accession>
<evidence type="ECO:0000313" key="2">
    <source>
        <dbReference type="EMBL" id="CAI3997305.1"/>
    </source>
</evidence>
<dbReference type="AlphaFoldDB" id="A0A9P1CTA4"/>
<evidence type="ECO:0000313" key="3">
    <source>
        <dbReference type="EMBL" id="CAL4784617.1"/>
    </source>
</evidence>
<gene>
    <name evidence="2" type="ORF">C1SCF055_LOCUS23701</name>
</gene>
<organism evidence="2">
    <name type="scientific">Cladocopium goreaui</name>
    <dbReference type="NCBI Taxonomy" id="2562237"/>
    <lineage>
        <taxon>Eukaryota</taxon>
        <taxon>Sar</taxon>
        <taxon>Alveolata</taxon>
        <taxon>Dinophyceae</taxon>
        <taxon>Suessiales</taxon>
        <taxon>Symbiodiniaceae</taxon>
        <taxon>Cladocopium</taxon>
    </lineage>
</organism>
<evidence type="ECO:0000256" key="1">
    <source>
        <dbReference type="SAM" id="MobiDB-lite"/>
    </source>
</evidence>
<feature type="non-terminal residue" evidence="2">
    <location>
        <position position="1"/>
    </location>
</feature>
<reference evidence="2" key="1">
    <citation type="submission" date="2022-10" db="EMBL/GenBank/DDBJ databases">
        <authorList>
            <person name="Chen Y."/>
            <person name="Dougan E. K."/>
            <person name="Chan C."/>
            <person name="Rhodes N."/>
            <person name="Thang M."/>
        </authorList>
    </citation>
    <scope>NUCLEOTIDE SEQUENCE</scope>
</reference>
<dbReference type="Proteomes" id="UP001152797">
    <property type="component" value="Unassembled WGS sequence"/>
</dbReference>
<keyword evidence="4" id="KW-1185">Reference proteome</keyword>
<feature type="region of interest" description="Disordered" evidence="1">
    <location>
        <begin position="855"/>
        <end position="959"/>
    </location>
</feature>
<evidence type="ECO:0000313" key="4">
    <source>
        <dbReference type="Proteomes" id="UP001152797"/>
    </source>
</evidence>
<dbReference type="EMBL" id="CAMXCT020002318">
    <property type="protein sequence ID" value="CAL1150680.1"/>
    <property type="molecule type" value="Genomic_DNA"/>
</dbReference>
<protein>
    <recommendedName>
        <fullName evidence="5">SH3 domain-containing protein</fullName>
    </recommendedName>
</protein>
<proteinExistence type="predicted"/>
<sequence>TDYLKLECGDMVEVLQHDIKTGWAHGKKVKSARGEPVEGEGHEGWFPDWAVDPASDKSWVELAAEEFSNLDQELRNLRRLDVLADPGDACDFYVDVFASKPGMIKWNPKLQLGRCLLQQHLFSITPEDEDQDEDVYFFNPADTLFDDPLRKDEPFDNRFCPTFSCKTVSRTQNGTTTKVRSTDKPKLVWWNKQQEDFYQAERAQETEKVMERIESEGTSTASGMSPQGHLDVEPETIPLKELCYRAALKGMRLVSKQHVPEICLPAPRQNFGPEMEEIHNQTFMVPLGHEITRDPTTWRLARLKMGRIETAKKKKKDPIEVRSVDGSTYTFSLYSSTMIKICKDSDFQRAIPVHRSLRVTEEGGKRFVEVSADREPIQVAPDQFKQLNKALDLFRIGAAEAQNAYLEAEEKPPPNDNETPAYLNIRYRRYGTVVWVAPMEVFEWQDSRAVTAPSMVRKSCKSKAWLVEASKLGQQSPVNPDRLCGTSMCNLHKRRGEKTGQLEVVDFITVGAKHALELALLRKELEICRSEAAAQIQALREELRSMGLVKLEEPEETIEMAAEVRGAVQAEHQQWHFMPSVGTWIQRPIQLQIQEPEEAIEMAAEVRGAVQAEHQQWHFKPSVGTWIQRPIQLQIQEPEEAIEMAAEVRGNEHQPWHFKPSVGTWIQRPIQLQIQEPEEAIEMAAEVRGAVQAEHQQWHFKPSVGTWIQRPIQLQIQEPALAREMADEEPEEAIEIEAEEERWHDDVWIPYSTMLRETVVTEEEMQWRALQSFEVRQFPEYPRNNLTGERVEAQQTVEVTHIVKQHCESDFLKLASGGYVFTKSRSGIRLFERVEESAESTARYHNWHNQSGTWKGRQWQWQDKKEEKWSEHRSRGTGRDARQYKAPGQVQRGSEVSGEGLGGGSGRTKKKRSGASIDPGEQVRTGTGGSGRTKKKRSGASIDPGEQVRTGTGGHHRIHGQNSANLALKIQIRHIRIPMIRSIALIGLLISRSLSSAE</sequence>
<comment type="caution">
    <text evidence="2">The sequence shown here is derived from an EMBL/GenBank/DDBJ whole genome shotgun (WGS) entry which is preliminary data.</text>
</comment>
<reference evidence="3 4" key="2">
    <citation type="submission" date="2024-05" db="EMBL/GenBank/DDBJ databases">
        <authorList>
            <person name="Chen Y."/>
            <person name="Shah S."/>
            <person name="Dougan E. K."/>
            <person name="Thang M."/>
            <person name="Chan C."/>
        </authorList>
    </citation>
    <scope>NUCLEOTIDE SEQUENCE [LARGE SCALE GENOMIC DNA]</scope>
</reference>
<dbReference type="EMBL" id="CAMXCT030002318">
    <property type="protein sequence ID" value="CAL4784617.1"/>
    <property type="molecule type" value="Genomic_DNA"/>
</dbReference>